<proteinExistence type="predicted"/>
<name>A0ABV4T5H7_9EURY</name>
<evidence type="ECO:0000313" key="1">
    <source>
        <dbReference type="EMBL" id="MFA4805085.1"/>
    </source>
</evidence>
<accession>A0ABV4T5H7</accession>
<comment type="caution">
    <text evidence="1">The sequence shown here is derived from an EMBL/GenBank/DDBJ whole genome shotgun (WGS) entry which is preliminary data.</text>
</comment>
<keyword evidence="2" id="KW-1185">Reference proteome</keyword>
<protein>
    <submittedName>
        <fullName evidence="1">Uncharacterized protein</fullName>
    </submittedName>
</protein>
<reference evidence="1 2" key="1">
    <citation type="submission" date="2023-03" db="EMBL/GenBank/DDBJ databases">
        <title>Speciation in Pyrococcus: adaptation to high temperature as a mechanism.</title>
        <authorList>
            <person name="Gu J."/>
        </authorList>
    </citation>
    <scope>NUCLEOTIDE SEQUENCE [LARGE SCALE GENOMIC DNA]</scope>
    <source>
        <strain evidence="1 2">LMOA34</strain>
    </source>
</reference>
<evidence type="ECO:0000313" key="2">
    <source>
        <dbReference type="Proteomes" id="UP001571980"/>
    </source>
</evidence>
<organism evidence="1 2">
    <name type="scientific">Pyrococcus kukulkanii</name>
    <dbReference type="NCBI Taxonomy" id="1609559"/>
    <lineage>
        <taxon>Archaea</taxon>
        <taxon>Methanobacteriati</taxon>
        <taxon>Methanobacteriota</taxon>
        <taxon>Thermococci</taxon>
        <taxon>Thermococcales</taxon>
        <taxon>Thermococcaceae</taxon>
        <taxon>Pyrococcus</taxon>
    </lineage>
</organism>
<gene>
    <name evidence="1" type="ORF">P8X34_10155</name>
</gene>
<dbReference type="Proteomes" id="UP001571980">
    <property type="component" value="Unassembled WGS sequence"/>
</dbReference>
<dbReference type="EMBL" id="JARRIG010000007">
    <property type="protein sequence ID" value="MFA4805085.1"/>
    <property type="molecule type" value="Genomic_DNA"/>
</dbReference>
<sequence length="125" mass="14655">MMLGRVLERLESAKRDYKDLSKLMLQLDLLKEVIITAIENYTYDDLIVVIRFLEKAIEDIKRAIARRMIMDKVKEKLKVARITTEDLKKNRDFFEALVYEVSAETGFDERLVRAALLEVAWEGSE</sequence>